<protein>
    <submittedName>
        <fullName evidence="1">Uncharacterized protein</fullName>
    </submittedName>
</protein>
<name>A0A1H4RYW7_9BRAD</name>
<sequence length="50" mass="5869">MGLGVRFYLFVEDDPFDRLQARGWPMGEAYLWNYLSLGDRDESNTLLIAR</sequence>
<gene>
    <name evidence="1" type="ORF">SAMN05444171_1252</name>
</gene>
<organism evidence="1 2">
    <name type="scientific">Bradyrhizobium lablabi</name>
    <dbReference type="NCBI Taxonomy" id="722472"/>
    <lineage>
        <taxon>Bacteria</taxon>
        <taxon>Pseudomonadati</taxon>
        <taxon>Pseudomonadota</taxon>
        <taxon>Alphaproteobacteria</taxon>
        <taxon>Hyphomicrobiales</taxon>
        <taxon>Nitrobacteraceae</taxon>
        <taxon>Bradyrhizobium</taxon>
    </lineage>
</organism>
<dbReference type="Proteomes" id="UP000183208">
    <property type="component" value="Unassembled WGS sequence"/>
</dbReference>
<dbReference type="AlphaFoldDB" id="A0A1H4RYW7"/>
<evidence type="ECO:0000313" key="2">
    <source>
        <dbReference type="Proteomes" id="UP000183208"/>
    </source>
</evidence>
<accession>A0A1H4RYW7</accession>
<reference evidence="1 2" key="1">
    <citation type="submission" date="2016-10" db="EMBL/GenBank/DDBJ databases">
        <authorList>
            <person name="de Groot N.N."/>
        </authorList>
    </citation>
    <scope>NUCLEOTIDE SEQUENCE [LARGE SCALE GENOMIC DNA]</scope>
    <source>
        <strain evidence="1 2">GAS522</strain>
    </source>
</reference>
<dbReference type="EMBL" id="FNTI01000001">
    <property type="protein sequence ID" value="SEC37110.1"/>
    <property type="molecule type" value="Genomic_DNA"/>
</dbReference>
<proteinExistence type="predicted"/>
<evidence type="ECO:0000313" key="1">
    <source>
        <dbReference type="EMBL" id="SEC37110.1"/>
    </source>
</evidence>